<accession>A0ABP9NGC5</accession>
<evidence type="ECO:0000256" key="3">
    <source>
        <dbReference type="ARBA" id="ARBA00022989"/>
    </source>
</evidence>
<feature type="transmembrane region" description="Helical" evidence="5">
    <location>
        <begin position="28"/>
        <end position="44"/>
    </location>
</feature>
<feature type="transmembrane region" description="Helical" evidence="5">
    <location>
        <begin position="116"/>
        <end position="138"/>
    </location>
</feature>
<proteinExistence type="predicted"/>
<dbReference type="PANTHER" id="PTHR42910">
    <property type="entry name" value="TRANSPORTER SCO4007-RELATED"/>
    <property type="match status" value="1"/>
</dbReference>
<feature type="transmembrane region" description="Helical" evidence="5">
    <location>
        <begin position="263"/>
        <end position="280"/>
    </location>
</feature>
<evidence type="ECO:0000313" key="8">
    <source>
        <dbReference type="Proteomes" id="UP001500804"/>
    </source>
</evidence>
<sequence>MHITTDRIPVLPSTPTLPTIGLTPSRRLLLAVLCAVSVANVYYAQPLLERVASDMSISTGHVGWVVAVGQAGYLVGLAALVPLGDWLNRRWLIPAHLLLIAVGTAVVATATTSAALYAGMALAGVFSVVVQIAVAYTAALSPPAERGRNLGTVTSGVVVGIIMARTAAGFVAGIAGWRGVYGCAAAVAVVMAVLTWMSLPDDQPRPGPRPYGRAVASVLVLGATDRVFRTRALIAFFLFASFGVLWSGMALPLSDEPWRLSPAQIGLFGFAGLAGTLGAARAGRWADRGRAGAVTVASLVVLIASWWLIGQAGHALWLVAAGAVLLDFAVQAVHVTNQNLVVARDPGSSSRTIGAYMICYSLGSALGAVTTSTLYERMGWPAASVAGACYACAALLIWLVDRVVPDRRARTDVD</sequence>
<protein>
    <submittedName>
        <fullName evidence="7">MFS transporter</fullName>
    </submittedName>
</protein>
<feature type="transmembrane region" description="Helical" evidence="5">
    <location>
        <begin position="315"/>
        <end position="333"/>
    </location>
</feature>
<evidence type="ECO:0000256" key="1">
    <source>
        <dbReference type="ARBA" id="ARBA00004651"/>
    </source>
</evidence>
<dbReference type="InterPro" id="IPR036259">
    <property type="entry name" value="MFS_trans_sf"/>
</dbReference>
<organism evidence="7 8">
    <name type="scientific">Pseudonocardia adelaidensis</name>
    <dbReference type="NCBI Taxonomy" id="648754"/>
    <lineage>
        <taxon>Bacteria</taxon>
        <taxon>Bacillati</taxon>
        <taxon>Actinomycetota</taxon>
        <taxon>Actinomycetes</taxon>
        <taxon>Pseudonocardiales</taxon>
        <taxon>Pseudonocardiaceae</taxon>
        <taxon>Pseudonocardia</taxon>
    </lineage>
</organism>
<dbReference type="InterPro" id="IPR011701">
    <property type="entry name" value="MFS"/>
</dbReference>
<keyword evidence="8" id="KW-1185">Reference proteome</keyword>
<keyword evidence="3 5" id="KW-1133">Transmembrane helix</keyword>
<gene>
    <name evidence="7" type="ORF">GCM10023320_23570</name>
</gene>
<dbReference type="InterPro" id="IPR020846">
    <property type="entry name" value="MFS_dom"/>
</dbReference>
<dbReference type="CDD" id="cd17324">
    <property type="entry name" value="MFS_NepI_like"/>
    <property type="match status" value="1"/>
</dbReference>
<evidence type="ECO:0000313" key="7">
    <source>
        <dbReference type="EMBL" id="GAA5118839.1"/>
    </source>
</evidence>
<evidence type="ECO:0000256" key="5">
    <source>
        <dbReference type="SAM" id="Phobius"/>
    </source>
</evidence>
<dbReference type="PANTHER" id="PTHR42910:SF1">
    <property type="entry name" value="MAJOR FACILITATOR SUPERFAMILY (MFS) PROFILE DOMAIN-CONTAINING PROTEIN"/>
    <property type="match status" value="1"/>
</dbReference>
<comment type="subcellular location">
    <subcellularLocation>
        <location evidence="1">Cell membrane</location>
        <topology evidence="1">Multi-pass membrane protein</topology>
    </subcellularLocation>
</comment>
<feature type="transmembrane region" description="Helical" evidence="5">
    <location>
        <begin position="179"/>
        <end position="199"/>
    </location>
</feature>
<feature type="transmembrane region" description="Helical" evidence="5">
    <location>
        <begin position="292"/>
        <end position="309"/>
    </location>
</feature>
<reference evidence="8" key="1">
    <citation type="journal article" date="2019" name="Int. J. Syst. Evol. Microbiol.">
        <title>The Global Catalogue of Microorganisms (GCM) 10K type strain sequencing project: providing services to taxonomists for standard genome sequencing and annotation.</title>
        <authorList>
            <consortium name="The Broad Institute Genomics Platform"/>
            <consortium name="The Broad Institute Genome Sequencing Center for Infectious Disease"/>
            <person name="Wu L."/>
            <person name="Ma J."/>
        </authorList>
    </citation>
    <scope>NUCLEOTIDE SEQUENCE [LARGE SCALE GENOMIC DNA]</scope>
    <source>
        <strain evidence="8">JCM 18302</strain>
    </source>
</reference>
<feature type="transmembrane region" description="Helical" evidence="5">
    <location>
        <begin position="91"/>
        <end position="110"/>
    </location>
</feature>
<feature type="transmembrane region" description="Helical" evidence="5">
    <location>
        <begin position="64"/>
        <end position="84"/>
    </location>
</feature>
<dbReference type="Gene3D" id="1.20.1250.20">
    <property type="entry name" value="MFS general substrate transporter like domains"/>
    <property type="match status" value="1"/>
</dbReference>
<feature type="transmembrane region" description="Helical" evidence="5">
    <location>
        <begin position="380"/>
        <end position="400"/>
    </location>
</feature>
<name>A0ABP9NGC5_9PSEU</name>
<feature type="domain" description="Major facilitator superfamily (MFS) profile" evidence="6">
    <location>
        <begin position="26"/>
        <end position="408"/>
    </location>
</feature>
<evidence type="ECO:0000256" key="2">
    <source>
        <dbReference type="ARBA" id="ARBA00022692"/>
    </source>
</evidence>
<evidence type="ECO:0000259" key="6">
    <source>
        <dbReference type="PROSITE" id="PS50850"/>
    </source>
</evidence>
<dbReference type="PROSITE" id="PS50850">
    <property type="entry name" value="MFS"/>
    <property type="match status" value="1"/>
</dbReference>
<keyword evidence="2 5" id="KW-0812">Transmembrane</keyword>
<dbReference type="EMBL" id="BAABJO010000007">
    <property type="protein sequence ID" value="GAA5118839.1"/>
    <property type="molecule type" value="Genomic_DNA"/>
</dbReference>
<comment type="caution">
    <text evidence="7">The sequence shown here is derived from an EMBL/GenBank/DDBJ whole genome shotgun (WGS) entry which is preliminary data.</text>
</comment>
<feature type="transmembrane region" description="Helical" evidence="5">
    <location>
        <begin position="353"/>
        <end position="374"/>
    </location>
</feature>
<dbReference type="Proteomes" id="UP001500804">
    <property type="component" value="Unassembled WGS sequence"/>
</dbReference>
<dbReference type="SUPFAM" id="SSF103473">
    <property type="entry name" value="MFS general substrate transporter"/>
    <property type="match status" value="1"/>
</dbReference>
<dbReference type="Pfam" id="PF07690">
    <property type="entry name" value="MFS_1"/>
    <property type="match status" value="1"/>
</dbReference>
<feature type="transmembrane region" description="Helical" evidence="5">
    <location>
        <begin position="150"/>
        <end position="173"/>
    </location>
</feature>
<feature type="transmembrane region" description="Helical" evidence="5">
    <location>
        <begin position="232"/>
        <end position="251"/>
    </location>
</feature>
<keyword evidence="4 5" id="KW-0472">Membrane</keyword>
<evidence type="ECO:0000256" key="4">
    <source>
        <dbReference type="ARBA" id="ARBA00023136"/>
    </source>
</evidence>